<evidence type="ECO:0000313" key="8">
    <source>
        <dbReference type="Proteomes" id="UP001295684"/>
    </source>
</evidence>
<keyword evidence="2" id="KW-0479">Metal-binding</keyword>
<feature type="signal peptide" evidence="5">
    <location>
        <begin position="1"/>
        <end position="22"/>
    </location>
</feature>
<evidence type="ECO:0000256" key="3">
    <source>
        <dbReference type="ARBA" id="ARBA00023004"/>
    </source>
</evidence>
<dbReference type="InterPro" id="IPR045266">
    <property type="entry name" value="DOH_DOMON"/>
</dbReference>
<dbReference type="InterPro" id="IPR036400">
    <property type="entry name" value="Cyt_B5-like_heme/steroid_sf"/>
</dbReference>
<keyword evidence="4" id="KW-0812">Transmembrane</keyword>
<dbReference type="PROSITE" id="PS50836">
    <property type="entry name" value="DOMON"/>
    <property type="match status" value="1"/>
</dbReference>
<proteinExistence type="predicted"/>
<dbReference type="SUPFAM" id="SSF49344">
    <property type="entry name" value="CBD9-like"/>
    <property type="match status" value="1"/>
</dbReference>
<evidence type="ECO:0000256" key="2">
    <source>
        <dbReference type="ARBA" id="ARBA00022723"/>
    </source>
</evidence>
<dbReference type="EMBL" id="CAMPGE010029237">
    <property type="protein sequence ID" value="CAI2386709.1"/>
    <property type="molecule type" value="Genomic_DNA"/>
</dbReference>
<dbReference type="CDD" id="cd09631">
    <property type="entry name" value="DOMON_DOH"/>
    <property type="match status" value="1"/>
</dbReference>
<keyword evidence="4" id="KW-1133">Transmembrane helix</keyword>
<feature type="transmembrane region" description="Helical" evidence="4">
    <location>
        <begin position="293"/>
        <end position="321"/>
    </location>
</feature>
<dbReference type="SMART" id="SM01117">
    <property type="entry name" value="Cyt-b5"/>
    <property type="match status" value="1"/>
</dbReference>
<gene>
    <name evidence="7" type="ORF">ECRASSUSDP1_LOCUS28333</name>
</gene>
<feature type="transmembrane region" description="Helical" evidence="4">
    <location>
        <begin position="260"/>
        <end position="281"/>
    </location>
</feature>
<comment type="caution">
    <text evidence="7">The sequence shown here is derived from an EMBL/GenBank/DDBJ whole genome shotgun (WGS) entry which is preliminary data.</text>
</comment>
<reference evidence="7" key="1">
    <citation type="submission" date="2023-07" db="EMBL/GenBank/DDBJ databases">
        <authorList>
            <consortium name="AG Swart"/>
            <person name="Singh M."/>
            <person name="Singh A."/>
            <person name="Seah K."/>
            <person name="Emmerich C."/>
        </authorList>
    </citation>
    <scope>NUCLEOTIDE SEQUENCE</scope>
    <source>
        <strain evidence="7">DP1</strain>
    </source>
</reference>
<dbReference type="AlphaFoldDB" id="A0AAD1Y8N2"/>
<dbReference type="GO" id="GO:0020037">
    <property type="term" value="F:heme binding"/>
    <property type="evidence" value="ECO:0007669"/>
    <property type="project" value="InterPro"/>
</dbReference>
<evidence type="ECO:0000256" key="4">
    <source>
        <dbReference type="SAM" id="Phobius"/>
    </source>
</evidence>
<dbReference type="PROSITE" id="PS00191">
    <property type="entry name" value="CYTOCHROME_B5_1"/>
    <property type="match status" value="1"/>
</dbReference>
<keyword evidence="1" id="KW-0349">Heme</keyword>
<dbReference type="Pfam" id="PF03351">
    <property type="entry name" value="DOMON"/>
    <property type="match status" value="1"/>
</dbReference>
<dbReference type="SUPFAM" id="SSF55856">
    <property type="entry name" value="Cytochrome b5-like heme/steroid binding domain"/>
    <property type="match status" value="1"/>
</dbReference>
<dbReference type="Gene3D" id="2.60.40.1210">
    <property type="entry name" value="Cellobiose dehydrogenase, cytochrome domain"/>
    <property type="match status" value="1"/>
</dbReference>
<feature type="transmembrane region" description="Helical" evidence="4">
    <location>
        <begin position="327"/>
        <end position="347"/>
    </location>
</feature>
<dbReference type="Proteomes" id="UP001295684">
    <property type="component" value="Unassembled WGS sequence"/>
</dbReference>
<keyword evidence="4" id="KW-0472">Membrane</keyword>
<dbReference type="Gene3D" id="3.10.120.10">
    <property type="entry name" value="Cytochrome b5-like heme/steroid binding domain"/>
    <property type="match status" value="1"/>
</dbReference>
<feature type="domain" description="DOMON" evidence="6">
    <location>
        <begin position="31"/>
        <end position="144"/>
    </location>
</feature>
<organism evidence="7 8">
    <name type="scientific">Euplotes crassus</name>
    <dbReference type="NCBI Taxonomy" id="5936"/>
    <lineage>
        <taxon>Eukaryota</taxon>
        <taxon>Sar</taxon>
        <taxon>Alveolata</taxon>
        <taxon>Ciliophora</taxon>
        <taxon>Intramacronucleata</taxon>
        <taxon>Spirotrichea</taxon>
        <taxon>Hypotrichia</taxon>
        <taxon>Euplotida</taxon>
        <taxon>Euplotidae</taxon>
        <taxon>Moneuplotes</taxon>
    </lineage>
</organism>
<feature type="transmembrane region" description="Helical" evidence="4">
    <location>
        <begin position="187"/>
        <end position="207"/>
    </location>
</feature>
<evidence type="ECO:0000256" key="1">
    <source>
        <dbReference type="ARBA" id="ARBA00022617"/>
    </source>
</evidence>
<dbReference type="InterPro" id="IPR001199">
    <property type="entry name" value="Cyt_B5-like_heme/steroid-bd"/>
</dbReference>
<keyword evidence="5" id="KW-0732">Signal</keyword>
<name>A0AAD1Y8N2_EUPCR</name>
<feature type="chain" id="PRO_5041929554" description="DOMON domain-containing protein" evidence="5">
    <location>
        <begin position="23"/>
        <end position="769"/>
    </location>
</feature>
<evidence type="ECO:0000259" key="6">
    <source>
        <dbReference type="PROSITE" id="PS50836"/>
    </source>
</evidence>
<dbReference type="InterPro" id="IPR018506">
    <property type="entry name" value="Cyt_B5_heme-BS"/>
</dbReference>
<dbReference type="GO" id="GO:0046872">
    <property type="term" value="F:metal ion binding"/>
    <property type="evidence" value="ECO:0007669"/>
    <property type="project" value="UniProtKB-KW"/>
</dbReference>
<evidence type="ECO:0000313" key="7">
    <source>
        <dbReference type="EMBL" id="CAI2386709.1"/>
    </source>
</evidence>
<feature type="transmembrane region" description="Helical" evidence="4">
    <location>
        <begin position="622"/>
        <end position="645"/>
    </location>
</feature>
<protein>
    <recommendedName>
        <fullName evidence="6">DOMON domain-containing protein</fullName>
    </recommendedName>
</protein>
<dbReference type="SMART" id="SM00664">
    <property type="entry name" value="DoH"/>
    <property type="match status" value="1"/>
</dbReference>
<feature type="transmembrane region" description="Helical" evidence="4">
    <location>
        <begin position="219"/>
        <end position="240"/>
    </location>
</feature>
<keyword evidence="3" id="KW-0408">Iron</keyword>
<dbReference type="InterPro" id="IPR005018">
    <property type="entry name" value="DOMON_domain"/>
</dbReference>
<keyword evidence="8" id="KW-1185">Reference proteome</keyword>
<evidence type="ECO:0000256" key="5">
    <source>
        <dbReference type="SAM" id="SignalP"/>
    </source>
</evidence>
<sequence length="769" mass="87116">MFKKFILSIALCLLLTFNWVNGVSTGSIQLKNNAINMTLSLPTTTSMRWTITTTNAQWVAIGFGSSMTSCDMITIQNGGSWTVTDRYSTGQSMPAADTTNHVTGFSVATSGSTNTYTFDRLLNTGDSQDFIVADGTVNMIYAYGTGASFSQHSAGSYGGFTFNVTSATRDVAFGSEGGVSVDTEQTLIHGLLNYIAWGWFSFFLIVTGRYSKYFFSFRIMLHLFIGILALIFTLIAVIGYGEGGRKRPSLNSMGDEHKSIASVVNAWTIIVCVFGSSMRVCSIFLGRFCFLTYYLWYVHVILGILLIVYSQFAILSGLFLYDSPITYLFYIHLGLIIIMLIICEVFWQLNKHWKYTSIDEIERKGLPEMTMEEVQNSKRKLAIFDQYVIDFGMYLYDHPGGKYVLEECRGKEIGKYFYGAYSLDDNIKVHKHSFVAGKIMKKIAIAKLKLPMDIDNMVTFGGEGKGDGRDHSHELYNGHFKVTRKDEIFKGVYRVTFSNENNHYKIVLPGTSTFGRHYLIHSESQKVSRYYTICNSMNSEIYPVYINNIDRLIGNSRDEKLSLDNVDDITESLQLIIKFYDESRRGLTRLLANVQDEDEFLVSKPMGKGLDLSADSITGTNLVFLGGTGVLPFLDFFVFLARMIISEKSPSDKIINNEEFEPFFKHSSFKVYAYYPNANEAVALDLLVKISDLFTHFKEEERFSFTPVFTRQGGDRLNDQKIYEFLDQASRASDLKNVWVCGPPKMNNMFQRLRKTIERKYEGSAVDIM</sequence>
<accession>A0AAD1Y8N2</accession>